<organism evidence="1 2">
    <name type="scientific">Negadavirga shengliensis</name>
    <dbReference type="NCBI Taxonomy" id="1389218"/>
    <lineage>
        <taxon>Bacteria</taxon>
        <taxon>Pseudomonadati</taxon>
        <taxon>Bacteroidota</taxon>
        <taxon>Cytophagia</taxon>
        <taxon>Cytophagales</taxon>
        <taxon>Cyclobacteriaceae</taxon>
        <taxon>Negadavirga</taxon>
    </lineage>
</organism>
<evidence type="ECO:0000313" key="2">
    <source>
        <dbReference type="Proteomes" id="UP001595818"/>
    </source>
</evidence>
<dbReference type="EMBL" id="JBHSJJ010000017">
    <property type="protein sequence ID" value="MFC4874326.1"/>
    <property type="molecule type" value="Genomic_DNA"/>
</dbReference>
<proteinExistence type="predicted"/>
<name>A0ABV9T756_9BACT</name>
<dbReference type="Proteomes" id="UP001595818">
    <property type="component" value="Unassembled WGS sequence"/>
</dbReference>
<gene>
    <name evidence="1" type="ORF">ACFPFU_21665</name>
</gene>
<comment type="caution">
    <text evidence="1">The sequence shown here is derived from an EMBL/GenBank/DDBJ whole genome shotgun (WGS) entry which is preliminary data.</text>
</comment>
<protein>
    <submittedName>
        <fullName evidence="1">Uncharacterized protein</fullName>
    </submittedName>
</protein>
<keyword evidence="2" id="KW-1185">Reference proteome</keyword>
<dbReference type="RefSeq" id="WP_377068062.1">
    <property type="nucleotide sequence ID" value="NZ_JBHSJJ010000017.1"/>
</dbReference>
<evidence type="ECO:0000313" key="1">
    <source>
        <dbReference type="EMBL" id="MFC4874326.1"/>
    </source>
</evidence>
<sequence>MDSVFKKLNYKDQPVVLIVNSPESFIPNMRSMDAFTDIKGSCPAPGWRSVVVVVGPAERDCGQSGVRLPNGP</sequence>
<accession>A0ABV9T756</accession>
<reference evidence="2" key="1">
    <citation type="journal article" date="2019" name="Int. J. Syst. Evol. Microbiol.">
        <title>The Global Catalogue of Microorganisms (GCM) 10K type strain sequencing project: providing services to taxonomists for standard genome sequencing and annotation.</title>
        <authorList>
            <consortium name="The Broad Institute Genomics Platform"/>
            <consortium name="The Broad Institute Genome Sequencing Center for Infectious Disease"/>
            <person name="Wu L."/>
            <person name="Ma J."/>
        </authorList>
    </citation>
    <scope>NUCLEOTIDE SEQUENCE [LARGE SCALE GENOMIC DNA]</scope>
    <source>
        <strain evidence="2">CGMCC 4.7466</strain>
    </source>
</reference>